<evidence type="ECO:0000259" key="1">
    <source>
        <dbReference type="Pfam" id="PF03551"/>
    </source>
</evidence>
<dbReference type="STRING" id="52689.AKG39_13395"/>
<organism evidence="3 4">
    <name type="scientific">Acetobacterium bakii</name>
    <dbReference type="NCBI Taxonomy" id="52689"/>
    <lineage>
        <taxon>Bacteria</taxon>
        <taxon>Bacillati</taxon>
        <taxon>Bacillota</taxon>
        <taxon>Clostridia</taxon>
        <taxon>Eubacteriales</taxon>
        <taxon>Eubacteriaceae</taxon>
        <taxon>Acetobacterium</taxon>
    </lineage>
</organism>
<dbReference type="EMBL" id="LGYO01000033">
    <property type="protein sequence ID" value="KNZ41295.1"/>
    <property type="molecule type" value="Genomic_DNA"/>
</dbReference>
<dbReference type="Gene3D" id="6.10.140.190">
    <property type="match status" value="1"/>
</dbReference>
<keyword evidence="4" id="KW-1185">Reference proteome</keyword>
<name>A0A0L6U0E8_9FIRM</name>
<dbReference type="InterPro" id="IPR036388">
    <property type="entry name" value="WH-like_DNA-bd_sf"/>
</dbReference>
<dbReference type="InterPro" id="IPR018309">
    <property type="entry name" value="Tscrpt_reg_PadR_C"/>
</dbReference>
<gene>
    <name evidence="3" type="ORF">AKG39_13395</name>
</gene>
<dbReference type="Pfam" id="PF03551">
    <property type="entry name" value="PadR"/>
    <property type="match status" value="1"/>
</dbReference>
<dbReference type="Gene3D" id="1.10.10.10">
    <property type="entry name" value="Winged helix-like DNA-binding domain superfamily/Winged helix DNA-binding domain"/>
    <property type="match status" value="1"/>
</dbReference>
<dbReference type="PANTHER" id="PTHR43252:SF6">
    <property type="entry name" value="NEGATIVE TRANSCRIPTION REGULATOR PADR"/>
    <property type="match status" value="1"/>
</dbReference>
<dbReference type="RefSeq" id="WP_050740906.1">
    <property type="nucleotide sequence ID" value="NZ_LGYO01000033.1"/>
</dbReference>
<dbReference type="OrthoDB" id="9783723at2"/>
<evidence type="ECO:0000313" key="3">
    <source>
        <dbReference type="EMBL" id="KNZ41295.1"/>
    </source>
</evidence>
<feature type="domain" description="Transcription regulator PadR C-terminal" evidence="2">
    <location>
        <begin position="94"/>
        <end position="176"/>
    </location>
</feature>
<evidence type="ECO:0000313" key="4">
    <source>
        <dbReference type="Proteomes" id="UP000036873"/>
    </source>
</evidence>
<dbReference type="InterPro" id="IPR036390">
    <property type="entry name" value="WH_DNA-bd_sf"/>
</dbReference>
<dbReference type="AlphaFoldDB" id="A0A0L6U0E8"/>
<dbReference type="Pfam" id="PF10400">
    <property type="entry name" value="Vir_act_alpha_C"/>
    <property type="match status" value="1"/>
</dbReference>
<evidence type="ECO:0000259" key="2">
    <source>
        <dbReference type="Pfam" id="PF10400"/>
    </source>
</evidence>
<dbReference type="SUPFAM" id="SSF46785">
    <property type="entry name" value="Winged helix' DNA-binding domain"/>
    <property type="match status" value="1"/>
</dbReference>
<dbReference type="Proteomes" id="UP000036873">
    <property type="component" value="Unassembled WGS sequence"/>
</dbReference>
<protein>
    <recommendedName>
        <fullName evidence="5">PadR family transcriptional regulator</fullName>
    </recommendedName>
</protein>
<accession>A0A0L6U0E8</accession>
<reference evidence="4" key="1">
    <citation type="submission" date="2015-07" db="EMBL/GenBank/DDBJ databases">
        <title>Draft genome sequence of Acetobacterium bakii DSM 8293, a potential psychrophilic chemical producer through syngas fermentation.</title>
        <authorList>
            <person name="Song Y."/>
            <person name="Hwang S."/>
            <person name="Cho B.-K."/>
        </authorList>
    </citation>
    <scope>NUCLEOTIDE SEQUENCE [LARGE SCALE GENOMIC DNA]</scope>
    <source>
        <strain evidence="4">DSM 8239</strain>
    </source>
</reference>
<dbReference type="PANTHER" id="PTHR43252">
    <property type="entry name" value="TRANSCRIPTIONAL REGULATOR YQJI"/>
    <property type="match status" value="1"/>
</dbReference>
<feature type="domain" description="Transcription regulator PadR N-terminal" evidence="1">
    <location>
        <begin position="9"/>
        <end position="81"/>
    </location>
</feature>
<sequence>MKKKTRYVILGLLRDEAMTGYEIKNCIDRRMSFFWQESYGQIYPELNAMQNDGLLDAREDQQSGNRVKFRYTITEKGRQVFNDWMTEECEKDTVRSEAFLKFFLANDSNQADVIHHLEKFHQQNRERLESYEMFMKSFQGLEDMHNHKYILKMLELGIRQQHLYCDWSSDYIDELKNND</sequence>
<evidence type="ECO:0008006" key="5">
    <source>
        <dbReference type="Google" id="ProtNLM"/>
    </source>
</evidence>
<comment type="caution">
    <text evidence="3">The sequence shown here is derived from an EMBL/GenBank/DDBJ whole genome shotgun (WGS) entry which is preliminary data.</text>
</comment>
<proteinExistence type="predicted"/>
<dbReference type="InterPro" id="IPR005149">
    <property type="entry name" value="Tscrpt_reg_PadR_N"/>
</dbReference>